<gene>
    <name evidence="11" type="ordered locus">Acid_5981</name>
</gene>
<keyword evidence="4 8" id="KW-1133">Transmembrane helix</keyword>
<keyword evidence="5 8" id="KW-0472">Membrane</keyword>
<dbReference type="InParanoid" id="Q01TU8"/>
<dbReference type="HOGENOM" id="CLU_000604_8_0_0"/>
<feature type="domain" description="MacB-like periplasmic core" evidence="10">
    <location>
        <begin position="23"/>
        <end position="249"/>
    </location>
</feature>
<dbReference type="GO" id="GO:0005886">
    <property type="term" value="C:plasma membrane"/>
    <property type="evidence" value="ECO:0007669"/>
    <property type="project" value="UniProtKB-SubCell"/>
</dbReference>
<feature type="domain" description="ABC3 transporter permease C-terminal" evidence="9">
    <location>
        <begin position="294"/>
        <end position="408"/>
    </location>
</feature>
<comment type="subcellular location">
    <subcellularLocation>
        <location evidence="1">Cell membrane</location>
        <topology evidence="1">Multi-pass membrane protein</topology>
    </subcellularLocation>
</comment>
<dbReference type="STRING" id="234267.Acid_5981"/>
<dbReference type="PANTHER" id="PTHR30572">
    <property type="entry name" value="MEMBRANE COMPONENT OF TRANSPORTER-RELATED"/>
    <property type="match status" value="1"/>
</dbReference>
<feature type="transmembrane region" description="Helical" evidence="8">
    <location>
        <begin position="21"/>
        <end position="44"/>
    </location>
</feature>
<evidence type="ECO:0000259" key="10">
    <source>
        <dbReference type="Pfam" id="PF12704"/>
    </source>
</evidence>
<feature type="transmembrane region" description="Helical" evidence="8">
    <location>
        <begin position="375"/>
        <end position="398"/>
    </location>
</feature>
<evidence type="ECO:0000256" key="5">
    <source>
        <dbReference type="ARBA" id="ARBA00023136"/>
    </source>
</evidence>
<dbReference type="KEGG" id="sus:Acid_5981"/>
<dbReference type="Pfam" id="PF02687">
    <property type="entry name" value="FtsX"/>
    <property type="match status" value="1"/>
</dbReference>
<dbReference type="AlphaFoldDB" id="Q01TU8"/>
<organism evidence="11">
    <name type="scientific">Solibacter usitatus (strain Ellin6076)</name>
    <dbReference type="NCBI Taxonomy" id="234267"/>
    <lineage>
        <taxon>Bacteria</taxon>
        <taxon>Pseudomonadati</taxon>
        <taxon>Acidobacteriota</taxon>
        <taxon>Terriglobia</taxon>
        <taxon>Bryobacterales</taxon>
        <taxon>Solibacteraceae</taxon>
        <taxon>Candidatus Solibacter</taxon>
    </lineage>
</organism>
<evidence type="ECO:0000256" key="7">
    <source>
        <dbReference type="SAM" id="MobiDB-lite"/>
    </source>
</evidence>
<dbReference type="OrthoDB" id="9770099at2"/>
<dbReference type="GO" id="GO:0022857">
    <property type="term" value="F:transmembrane transporter activity"/>
    <property type="evidence" value="ECO:0007669"/>
    <property type="project" value="TreeGrafter"/>
</dbReference>
<keyword evidence="3 8" id="KW-0812">Transmembrane</keyword>
<keyword evidence="2" id="KW-1003">Cell membrane</keyword>
<name>Q01TU8_SOLUE</name>
<evidence type="ECO:0000256" key="1">
    <source>
        <dbReference type="ARBA" id="ARBA00004651"/>
    </source>
</evidence>
<evidence type="ECO:0000259" key="9">
    <source>
        <dbReference type="Pfam" id="PF02687"/>
    </source>
</evidence>
<reference evidence="11" key="1">
    <citation type="submission" date="2006-10" db="EMBL/GenBank/DDBJ databases">
        <title>Complete sequence of Solibacter usitatus Ellin6076.</title>
        <authorList>
            <consortium name="US DOE Joint Genome Institute"/>
            <person name="Copeland A."/>
            <person name="Lucas S."/>
            <person name="Lapidus A."/>
            <person name="Barry K."/>
            <person name="Detter J.C."/>
            <person name="Glavina del Rio T."/>
            <person name="Hammon N."/>
            <person name="Israni S."/>
            <person name="Dalin E."/>
            <person name="Tice H."/>
            <person name="Pitluck S."/>
            <person name="Thompson L.S."/>
            <person name="Brettin T."/>
            <person name="Bruce D."/>
            <person name="Han C."/>
            <person name="Tapia R."/>
            <person name="Gilna P."/>
            <person name="Schmutz J."/>
            <person name="Larimer F."/>
            <person name="Land M."/>
            <person name="Hauser L."/>
            <person name="Kyrpides N."/>
            <person name="Mikhailova N."/>
            <person name="Janssen P.H."/>
            <person name="Kuske C.R."/>
            <person name="Richardson P."/>
        </authorList>
    </citation>
    <scope>NUCLEOTIDE SEQUENCE</scope>
    <source>
        <strain evidence="11">Ellin6076</strain>
    </source>
</reference>
<dbReference type="eggNOG" id="COG0577">
    <property type="taxonomic scope" value="Bacteria"/>
</dbReference>
<feature type="transmembrane region" description="Helical" evidence="8">
    <location>
        <begin position="336"/>
        <end position="369"/>
    </location>
</feature>
<dbReference type="InterPro" id="IPR050250">
    <property type="entry name" value="Macrolide_Exporter_MacB"/>
</dbReference>
<feature type="region of interest" description="Disordered" evidence="7">
    <location>
        <begin position="66"/>
        <end position="86"/>
    </location>
</feature>
<evidence type="ECO:0000256" key="2">
    <source>
        <dbReference type="ARBA" id="ARBA00022475"/>
    </source>
</evidence>
<dbReference type="InterPro" id="IPR025857">
    <property type="entry name" value="MacB_PCD"/>
</dbReference>
<accession>Q01TU8</accession>
<sequence>MNISPTQNMKMAIQAVGAHRFRSLLTVLGIVIGITTVVTVASLLTGLREGVVTFFRELGPDNIFVYKTSGDPSQEPPKERKRRPMKPEYADLIRRWTTSVDDVGLQLYIPPVVDGKPITAHVPGFESENINVAGQSPNMGEIQPRDFSAGRYFTPEEDQRNAHVAVIGANVADSLYPGGNPIGSTFMMDGAEYSVIGVYDKAKGGFFGENGQDNAIVIPLRTAESRYPQVDRFMITAKAKPGKRQDAYSEVEGVMRRVRRLATGAVNDFAISTPDQIIQQFDRITGLIGLVAIAISALGLLVGGIGVMNIMLVSVTERTREIGVRKALGARKRDIIGQFLVEAMTLTGAGGVLGIVIAVLITMLVGALVPSLPSVVPTWALVTGFTVSVVVGVFFGVWPAVKAAQLDPVEALRYE</sequence>
<dbReference type="Pfam" id="PF12704">
    <property type="entry name" value="MacB_PCD"/>
    <property type="match status" value="1"/>
</dbReference>
<evidence type="ECO:0000256" key="8">
    <source>
        <dbReference type="SAM" id="Phobius"/>
    </source>
</evidence>
<dbReference type="PANTHER" id="PTHR30572:SF4">
    <property type="entry name" value="ABC TRANSPORTER PERMEASE YTRF"/>
    <property type="match status" value="1"/>
</dbReference>
<dbReference type="EMBL" id="CP000473">
    <property type="protein sequence ID" value="ABJ86922.1"/>
    <property type="molecule type" value="Genomic_DNA"/>
</dbReference>
<feature type="transmembrane region" description="Helical" evidence="8">
    <location>
        <begin position="287"/>
        <end position="315"/>
    </location>
</feature>
<proteinExistence type="inferred from homology"/>
<dbReference type="InterPro" id="IPR003838">
    <property type="entry name" value="ABC3_permease_C"/>
</dbReference>
<evidence type="ECO:0000256" key="6">
    <source>
        <dbReference type="ARBA" id="ARBA00038076"/>
    </source>
</evidence>
<evidence type="ECO:0000313" key="11">
    <source>
        <dbReference type="EMBL" id="ABJ86922.1"/>
    </source>
</evidence>
<evidence type="ECO:0008006" key="12">
    <source>
        <dbReference type="Google" id="ProtNLM"/>
    </source>
</evidence>
<evidence type="ECO:0000256" key="3">
    <source>
        <dbReference type="ARBA" id="ARBA00022692"/>
    </source>
</evidence>
<protein>
    <recommendedName>
        <fullName evidence="12">ABC efflux pump, inner membrane subunit</fullName>
    </recommendedName>
</protein>
<evidence type="ECO:0000256" key="4">
    <source>
        <dbReference type="ARBA" id="ARBA00022989"/>
    </source>
</evidence>
<comment type="similarity">
    <text evidence="6">Belongs to the ABC-4 integral membrane protein family.</text>
</comment>